<evidence type="ECO:0000259" key="7">
    <source>
        <dbReference type="Pfam" id="PF04024"/>
    </source>
</evidence>
<evidence type="ECO:0000256" key="1">
    <source>
        <dbReference type="ARBA" id="ARBA00004162"/>
    </source>
</evidence>
<keyword evidence="2" id="KW-1003">Cell membrane</keyword>
<keyword evidence="9" id="KW-1185">Reference proteome</keyword>
<feature type="domain" description="Phage shock protein PspC N-terminal" evidence="7">
    <location>
        <begin position="4"/>
        <end position="61"/>
    </location>
</feature>
<dbReference type="InterPro" id="IPR052027">
    <property type="entry name" value="PspC"/>
</dbReference>
<keyword evidence="3 6" id="KW-0812">Transmembrane</keyword>
<evidence type="ECO:0000256" key="6">
    <source>
        <dbReference type="SAM" id="Phobius"/>
    </source>
</evidence>
<dbReference type="OrthoDB" id="9815286at2"/>
<organism evidence="8 9">
    <name type="scientific">Blautia argi</name>
    <dbReference type="NCBI Taxonomy" id="1912897"/>
    <lineage>
        <taxon>Bacteria</taxon>
        <taxon>Bacillati</taxon>
        <taxon>Bacillota</taxon>
        <taxon>Clostridia</taxon>
        <taxon>Lachnospirales</taxon>
        <taxon>Lachnospiraceae</taxon>
        <taxon>Blautia</taxon>
    </lineage>
</organism>
<dbReference type="Pfam" id="PF04024">
    <property type="entry name" value="PspC"/>
    <property type="match status" value="1"/>
</dbReference>
<sequence length="61" mass="6657">MSDKRLYRSSVNYMLAGVCGGIAEYFNIDPTLIRLAWIVLTCMSCGTGIVAYIIAAIVIPK</sequence>
<evidence type="ECO:0000313" key="8">
    <source>
        <dbReference type="EMBL" id="AWY97176.1"/>
    </source>
</evidence>
<name>A0A2Z4U848_9FIRM</name>
<dbReference type="InterPro" id="IPR007168">
    <property type="entry name" value="Phageshock_PspC_N"/>
</dbReference>
<dbReference type="GO" id="GO:0005886">
    <property type="term" value="C:plasma membrane"/>
    <property type="evidence" value="ECO:0007669"/>
    <property type="project" value="UniProtKB-SubCell"/>
</dbReference>
<evidence type="ECO:0000313" key="9">
    <source>
        <dbReference type="Proteomes" id="UP000250003"/>
    </source>
</evidence>
<gene>
    <name evidence="8" type="ORF">DQQ01_02310</name>
</gene>
<dbReference type="EMBL" id="CP030280">
    <property type="protein sequence ID" value="AWY97176.1"/>
    <property type="molecule type" value="Genomic_DNA"/>
</dbReference>
<dbReference type="RefSeq" id="WP_111918083.1">
    <property type="nucleotide sequence ID" value="NZ_CAUWHR010000003.1"/>
</dbReference>
<proteinExistence type="predicted"/>
<dbReference type="PANTHER" id="PTHR33885:SF3">
    <property type="entry name" value="PHAGE SHOCK PROTEIN C"/>
    <property type="match status" value="1"/>
</dbReference>
<evidence type="ECO:0000256" key="3">
    <source>
        <dbReference type="ARBA" id="ARBA00022692"/>
    </source>
</evidence>
<keyword evidence="4 6" id="KW-1133">Transmembrane helix</keyword>
<dbReference type="AlphaFoldDB" id="A0A2Z4U848"/>
<dbReference type="PANTHER" id="PTHR33885">
    <property type="entry name" value="PHAGE SHOCK PROTEIN C"/>
    <property type="match status" value="1"/>
</dbReference>
<dbReference type="KEGG" id="blau:DQQ01_02310"/>
<dbReference type="Proteomes" id="UP000250003">
    <property type="component" value="Chromosome"/>
</dbReference>
<accession>A0A2Z4U848</accession>
<evidence type="ECO:0000256" key="4">
    <source>
        <dbReference type="ARBA" id="ARBA00022989"/>
    </source>
</evidence>
<feature type="transmembrane region" description="Helical" evidence="6">
    <location>
        <begin position="34"/>
        <end position="59"/>
    </location>
</feature>
<evidence type="ECO:0000256" key="2">
    <source>
        <dbReference type="ARBA" id="ARBA00022475"/>
    </source>
</evidence>
<keyword evidence="5 6" id="KW-0472">Membrane</keyword>
<comment type="subcellular location">
    <subcellularLocation>
        <location evidence="1">Cell membrane</location>
        <topology evidence="1">Single-pass membrane protein</topology>
    </subcellularLocation>
</comment>
<protein>
    <submittedName>
        <fullName evidence="8">PspC domain-containing protein</fullName>
    </submittedName>
</protein>
<reference evidence="9" key="1">
    <citation type="submission" date="2018-06" db="EMBL/GenBank/DDBJ databases">
        <title>Description of Blautia argi sp. nov., a new anaerobic isolated from dog feces.</title>
        <authorList>
            <person name="Chang Y.-H."/>
            <person name="Paek J."/>
            <person name="Shin Y."/>
        </authorList>
    </citation>
    <scope>NUCLEOTIDE SEQUENCE [LARGE SCALE GENOMIC DNA]</scope>
    <source>
        <strain evidence="9">KCTC 15426</strain>
    </source>
</reference>
<evidence type="ECO:0000256" key="5">
    <source>
        <dbReference type="ARBA" id="ARBA00023136"/>
    </source>
</evidence>